<dbReference type="AlphaFoldDB" id="A0A812W4C2"/>
<name>A0A812W4C2_9DINO</name>
<organism evidence="1 2">
    <name type="scientific">Symbiodinium necroappetens</name>
    <dbReference type="NCBI Taxonomy" id="1628268"/>
    <lineage>
        <taxon>Eukaryota</taxon>
        <taxon>Sar</taxon>
        <taxon>Alveolata</taxon>
        <taxon>Dinophyceae</taxon>
        <taxon>Suessiales</taxon>
        <taxon>Symbiodiniaceae</taxon>
        <taxon>Symbiodinium</taxon>
    </lineage>
</organism>
<proteinExistence type="predicted"/>
<sequence>AEGHDAVLLALKRLYAWLWSKRKVAVQDWIDQLGVHAALVDLLNCPGKTLALWTCYVIAAAALDHARNAKAFTEAVQDVLANATPALRAATARYEQDTQIAAAVSFAFAAYLPRGRK</sequence>
<dbReference type="Proteomes" id="UP000601435">
    <property type="component" value="Unassembled WGS sequence"/>
</dbReference>
<evidence type="ECO:0000313" key="1">
    <source>
        <dbReference type="EMBL" id="CAE7657872.1"/>
    </source>
</evidence>
<comment type="caution">
    <text evidence="1">The sequence shown here is derived from an EMBL/GenBank/DDBJ whole genome shotgun (WGS) entry which is preliminary data.</text>
</comment>
<reference evidence="1" key="1">
    <citation type="submission" date="2021-02" db="EMBL/GenBank/DDBJ databases">
        <authorList>
            <person name="Dougan E. K."/>
            <person name="Rhodes N."/>
            <person name="Thang M."/>
            <person name="Chan C."/>
        </authorList>
    </citation>
    <scope>NUCLEOTIDE SEQUENCE</scope>
</reference>
<feature type="non-terminal residue" evidence="1">
    <location>
        <position position="1"/>
    </location>
</feature>
<protein>
    <submittedName>
        <fullName evidence="1">Uncharacterized protein</fullName>
    </submittedName>
</protein>
<evidence type="ECO:0000313" key="2">
    <source>
        <dbReference type="Proteomes" id="UP000601435"/>
    </source>
</evidence>
<dbReference type="EMBL" id="CAJNJA010031500">
    <property type="protein sequence ID" value="CAE7657872.1"/>
    <property type="molecule type" value="Genomic_DNA"/>
</dbReference>
<accession>A0A812W4C2</accession>
<dbReference type="OrthoDB" id="10311658at2759"/>
<keyword evidence="2" id="KW-1185">Reference proteome</keyword>
<gene>
    <name evidence="1" type="ORF">SNEC2469_LOCUS18637</name>
</gene>